<dbReference type="InterPro" id="IPR002416">
    <property type="entry name" value="T2SS_protein-GspH"/>
</dbReference>
<evidence type="ECO:0000256" key="3">
    <source>
        <dbReference type="ARBA" id="ARBA00022692"/>
    </source>
</evidence>
<keyword evidence="5" id="KW-0472">Membrane</keyword>
<evidence type="ECO:0000313" key="7">
    <source>
        <dbReference type="Proteomes" id="UP000030300"/>
    </source>
</evidence>
<protein>
    <submittedName>
        <fullName evidence="6">Uncharacterized protein</fullName>
    </submittedName>
</protein>
<dbReference type="HOGENOM" id="CLU_167628_0_0_11"/>
<dbReference type="GO" id="GO:0015628">
    <property type="term" value="P:protein secretion by the type II secretion system"/>
    <property type="evidence" value="ECO:0007669"/>
    <property type="project" value="InterPro"/>
</dbReference>
<dbReference type="Proteomes" id="UP000030300">
    <property type="component" value="Chromosome"/>
</dbReference>
<dbReference type="AlphaFoldDB" id="A0A0A1DR29"/>
<evidence type="ECO:0000256" key="5">
    <source>
        <dbReference type="ARBA" id="ARBA00023136"/>
    </source>
</evidence>
<dbReference type="GeneID" id="96609175"/>
<dbReference type="NCBIfam" id="TIGR02532">
    <property type="entry name" value="IV_pilin_GFxxxE"/>
    <property type="match status" value="1"/>
</dbReference>
<dbReference type="KEGG" id="psim:KR76_09710"/>
<comment type="subcellular location">
    <subcellularLocation>
        <location evidence="1">Membrane</location>
        <topology evidence="1">Single-pass membrane protein</topology>
    </subcellularLocation>
</comment>
<name>A0A0A1DR29_NOCSI</name>
<dbReference type="eggNOG" id="COG4968">
    <property type="taxonomic scope" value="Bacteria"/>
</dbReference>
<reference evidence="6 7" key="1">
    <citation type="journal article" date="2015" name="Genome Announc.">
        <title>Complete Genome Sequence of Steroid-Transforming Nocardioides simplex VKM Ac-2033D.</title>
        <authorList>
            <person name="Shtratnikova V.Y."/>
            <person name="Schelkunov M.I."/>
            <person name="Pekov Y.A."/>
            <person name="Fokina V.V."/>
            <person name="Logacheva M.D."/>
            <person name="Sokolov S.L."/>
            <person name="Bragin E.Y."/>
            <person name="Ashapkin V.V."/>
            <person name="Donova M.V."/>
        </authorList>
    </citation>
    <scope>NUCLEOTIDE SEQUENCE [LARGE SCALE GENOMIC DNA]</scope>
    <source>
        <strain evidence="6 7">VKM Ac-2033D</strain>
    </source>
</reference>
<organism evidence="6 7">
    <name type="scientific">Nocardioides simplex</name>
    <name type="common">Arthrobacter simplex</name>
    <dbReference type="NCBI Taxonomy" id="2045"/>
    <lineage>
        <taxon>Bacteria</taxon>
        <taxon>Bacillati</taxon>
        <taxon>Actinomycetota</taxon>
        <taxon>Actinomycetes</taxon>
        <taxon>Propionibacteriales</taxon>
        <taxon>Nocardioidaceae</taxon>
        <taxon>Pimelobacter</taxon>
    </lineage>
</organism>
<evidence type="ECO:0000256" key="2">
    <source>
        <dbReference type="ARBA" id="ARBA00022481"/>
    </source>
</evidence>
<gene>
    <name evidence="6" type="ORF">KR76_09710</name>
</gene>
<dbReference type="InterPro" id="IPR045584">
    <property type="entry name" value="Pilin-like"/>
</dbReference>
<proteinExistence type="predicted"/>
<evidence type="ECO:0000313" key="6">
    <source>
        <dbReference type="EMBL" id="AIY19834.2"/>
    </source>
</evidence>
<dbReference type="OrthoDB" id="3826845at2"/>
<keyword evidence="7" id="KW-1185">Reference proteome</keyword>
<sequence>MRRISDRLTEARRDQRGFTLIELLIVIVILGVLAGIVVFSVRGINNNSKTAACKTEYRTVNTAIEAYYASKTTYPGTLQALVDAGFLHDTPSDWVTGLSAATATEPAKATGTACP</sequence>
<dbReference type="EMBL" id="CP009896">
    <property type="protein sequence ID" value="AIY19834.2"/>
    <property type="molecule type" value="Genomic_DNA"/>
</dbReference>
<keyword evidence="2" id="KW-0488">Methylation</keyword>
<dbReference type="PANTHER" id="PTHR30093">
    <property type="entry name" value="GENERAL SECRETION PATHWAY PROTEIN G"/>
    <property type="match status" value="1"/>
</dbReference>
<dbReference type="PROSITE" id="PS00409">
    <property type="entry name" value="PROKAR_NTER_METHYL"/>
    <property type="match status" value="1"/>
</dbReference>
<dbReference type="Pfam" id="PF07963">
    <property type="entry name" value="N_methyl"/>
    <property type="match status" value="1"/>
</dbReference>
<dbReference type="GO" id="GO:0016020">
    <property type="term" value="C:membrane"/>
    <property type="evidence" value="ECO:0007669"/>
    <property type="project" value="UniProtKB-SubCell"/>
</dbReference>
<keyword evidence="4" id="KW-1133">Transmembrane helix</keyword>
<evidence type="ECO:0000256" key="4">
    <source>
        <dbReference type="ARBA" id="ARBA00022989"/>
    </source>
</evidence>
<dbReference type="GO" id="GO:0015627">
    <property type="term" value="C:type II protein secretion system complex"/>
    <property type="evidence" value="ECO:0007669"/>
    <property type="project" value="InterPro"/>
</dbReference>
<dbReference type="PANTHER" id="PTHR30093:SF44">
    <property type="entry name" value="TYPE II SECRETION SYSTEM CORE PROTEIN G"/>
    <property type="match status" value="1"/>
</dbReference>
<dbReference type="STRING" id="2045.KR76_09710"/>
<keyword evidence="3" id="KW-0812">Transmembrane</keyword>
<dbReference type="RefSeq" id="WP_082003612.1">
    <property type="nucleotide sequence ID" value="NZ_BJMC01000008.1"/>
</dbReference>
<dbReference type="PRINTS" id="PR00885">
    <property type="entry name" value="BCTERIALGSPH"/>
</dbReference>
<dbReference type="Gene3D" id="3.30.700.10">
    <property type="entry name" value="Glycoprotein, Type 4 Pilin"/>
    <property type="match status" value="1"/>
</dbReference>
<accession>A0A0A1DR29</accession>
<dbReference type="SUPFAM" id="SSF54523">
    <property type="entry name" value="Pili subunits"/>
    <property type="match status" value="1"/>
</dbReference>
<dbReference type="InterPro" id="IPR012902">
    <property type="entry name" value="N_methyl_site"/>
</dbReference>
<evidence type="ECO:0000256" key="1">
    <source>
        <dbReference type="ARBA" id="ARBA00004167"/>
    </source>
</evidence>